<dbReference type="AlphaFoldDB" id="W4KG44"/>
<dbReference type="Proteomes" id="UP000030671">
    <property type="component" value="Unassembled WGS sequence"/>
</dbReference>
<evidence type="ECO:0000313" key="2">
    <source>
        <dbReference type="EMBL" id="ETW84792.1"/>
    </source>
</evidence>
<evidence type="ECO:0000256" key="1">
    <source>
        <dbReference type="SAM" id="MobiDB-lite"/>
    </source>
</evidence>
<organism evidence="2 3">
    <name type="scientific">Heterobasidion irregulare (strain TC 32-1)</name>
    <dbReference type="NCBI Taxonomy" id="747525"/>
    <lineage>
        <taxon>Eukaryota</taxon>
        <taxon>Fungi</taxon>
        <taxon>Dikarya</taxon>
        <taxon>Basidiomycota</taxon>
        <taxon>Agaricomycotina</taxon>
        <taxon>Agaricomycetes</taxon>
        <taxon>Russulales</taxon>
        <taxon>Bondarzewiaceae</taxon>
        <taxon>Heterobasidion</taxon>
        <taxon>Heterobasidion annosum species complex</taxon>
    </lineage>
</organism>
<sequence length="89" mass="8972">MPANSNGAPLTIQLQVPPAMLLHGKISSPLRVDFRKGSKGSLSSDVIRFAKASSSNALTNAPAAIIGSGSGFGSGPGLAHPDPVTDEYA</sequence>
<dbReference type="InParanoid" id="W4KG44"/>
<keyword evidence="3" id="KW-1185">Reference proteome</keyword>
<gene>
    <name evidence="2" type="ORF">HETIRDRAFT_103285</name>
</gene>
<reference evidence="2 3" key="1">
    <citation type="journal article" date="2012" name="New Phytol.">
        <title>Insight into trade-off between wood decay and parasitism from the genome of a fungal forest pathogen.</title>
        <authorList>
            <person name="Olson A."/>
            <person name="Aerts A."/>
            <person name="Asiegbu F."/>
            <person name="Belbahri L."/>
            <person name="Bouzid O."/>
            <person name="Broberg A."/>
            <person name="Canback B."/>
            <person name="Coutinho P.M."/>
            <person name="Cullen D."/>
            <person name="Dalman K."/>
            <person name="Deflorio G."/>
            <person name="van Diepen L.T."/>
            <person name="Dunand C."/>
            <person name="Duplessis S."/>
            <person name="Durling M."/>
            <person name="Gonthier P."/>
            <person name="Grimwood J."/>
            <person name="Fossdal C.G."/>
            <person name="Hansson D."/>
            <person name="Henrissat B."/>
            <person name="Hietala A."/>
            <person name="Himmelstrand K."/>
            <person name="Hoffmeister D."/>
            <person name="Hogberg N."/>
            <person name="James T.Y."/>
            <person name="Karlsson M."/>
            <person name="Kohler A."/>
            <person name="Kues U."/>
            <person name="Lee Y.H."/>
            <person name="Lin Y.C."/>
            <person name="Lind M."/>
            <person name="Lindquist E."/>
            <person name="Lombard V."/>
            <person name="Lucas S."/>
            <person name="Lunden K."/>
            <person name="Morin E."/>
            <person name="Murat C."/>
            <person name="Park J."/>
            <person name="Raffaello T."/>
            <person name="Rouze P."/>
            <person name="Salamov A."/>
            <person name="Schmutz J."/>
            <person name="Solheim H."/>
            <person name="Stahlberg J."/>
            <person name="Velez H."/>
            <person name="de Vries R.P."/>
            <person name="Wiebenga A."/>
            <person name="Woodward S."/>
            <person name="Yakovlev I."/>
            <person name="Garbelotto M."/>
            <person name="Martin F."/>
            <person name="Grigoriev I.V."/>
            <person name="Stenlid J."/>
        </authorList>
    </citation>
    <scope>NUCLEOTIDE SEQUENCE [LARGE SCALE GENOMIC DNA]</scope>
    <source>
        <strain evidence="2 3">TC 32-1</strain>
    </source>
</reference>
<evidence type="ECO:0000313" key="3">
    <source>
        <dbReference type="Proteomes" id="UP000030671"/>
    </source>
</evidence>
<dbReference type="RefSeq" id="XP_009544421.1">
    <property type="nucleotide sequence ID" value="XM_009546126.1"/>
</dbReference>
<dbReference type="HOGENOM" id="CLU_2454997_0_0_1"/>
<proteinExistence type="predicted"/>
<name>W4KG44_HETIT</name>
<feature type="region of interest" description="Disordered" evidence="1">
    <location>
        <begin position="70"/>
        <end position="89"/>
    </location>
</feature>
<dbReference type="GeneID" id="20665887"/>
<accession>W4KG44</accession>
<dbReference type="EMBL" id="KI925456">
    <property type="protein sequence ID" value="ETW84792.1"/>
    <property type="molecule type" value="Genomic_DNA"/>
</dbReference>
<dbReference type="KEGG" id="hir:HETIRDRAFT_103285"/>
<protein>
    <submittedName>
        <fullName evidence="2">Uncharacterized protein</fullName>
    </submittedName>
</protein>